<feature type="domain" description="Transcription regulator PadR N-terminal" evidence="1">
    <location>
        <begin position="14"/>
        <end position="83"/>
    </location>
</feature>
<reference evidence="2 3" key="1">
    <citation type="submission" date="2019-05" db="EMBL/GenBank/DDBJ databases">
        <title>Genome-based reclassification of Lactobacillus casei as Lactobacillus casei subsp. casei. subsp.nov., description of Lactobacillus casei subsp. zeae subsp. nov., and emended description of Lactobacillus casei.</title>
        <authorList>
            <person name="Huang C.-H."/>
        </authorList>
    </citation>
    <scope>NUCLEOTIDE SEQUENCE [LARGE SCALE GENOMIC DNA]</scope>
    <source>
        <strain evidence="2 3">CRBIP24.58</strain>
    </source>
</reference>
<evidence type="ECO:0000313" key="3">
    <source>
        <dbReference type="Proteomes" id="UP000307781"/>
    </source>
</evidence>
<dbReference type="Gene3D" id="1.10.10.10">
    <property type="entry name" value="Winged helix-like DNA-binding domain superfamily/Winged helix DNA-binding domain"/>
    <property type="match status" value="1"/>
</dbReference>
<comment type="caution">
    <text evidence="2">The sequence shown here is derived from an EMBL/GenBank/DDBJ whole genome shotgun (WGS) entry which is preliminary data.</text>
</comment>
<sequence>MSMPLSAELLDGIVLAVLKKSDAYGYALTQQIQAVISISPSTLYPVLRRLKAQGALTTYDQPYEGRNRRYYRITPVGTKLLQETETNWQTFKQQIEHFLPDAGNQAKEEKRL</sequence>
<evidence type="ECO:0000259" key="1">
    <source>
        <dbReference type="Pfam" id="PF03551"/>
    </source>
</evidence>
<proteinExistence type="predicted"/>
<dbReference type="InterPro" id="IPR005149">
    <property type="entry name" value="Tscrpt_reg_PadR_N"/>
</dbReference>
<dbReference type="Pfam" id="PF03551">
    <property type="entry name" value="PadR"/>
    <property type="match status" value="1"/>
</dbReference>
<dbReference type="PANTHER" id="PTHR33169:SF14">
    <property type="entry name" value="TRANSCRIPTIONAL REGULATOR RV3488"/>
    <property type="match status" value="1"/>
</dbReference>
<accession>A0A5R8LRL2</accession>
<dbReference type="InterPro" id="IPR036388">
    <property type="entry name" value="WH-like_DNA-bd_sf"/>
</dbReference>
<protein>
    <submittedName>
        <fullName evidence="2">PadR family transcriptional regulator</fullName>
    </submittedName>
</protein>
<dbReference type="PANTHER" id="PTHR33169">
    <property type="entry name" value="PADR-FAMILY TRANSCRIPTIONAL REGULATOR"/>
    <property type="match status" value="1"/>
</dbReference>
<evidence type="ECO:0000313" key="2">
    <source>
        <dbReference type="EMBL" id="TLF39886.1"/>
    </source>
</evidence>
<gene>
    <name evidence="2" type="ORF">FEI14_11125</name>
</gene>
<dbReference type="SUPFAM" id="SSF46785">
    <property type="entry name" value="Winged helix' DNA-binding domain"/>
    <property type="match status" value="1"/>
</dbReference>
<organism evidence="2 3">
    <name type="scientific">Lacticaseibacillus zeae</name>
    <name type="common">Lactobacillus zeae</name>
    <dbReference type="NCBI Taxonomy" id="57037"/>
    <lineage>
        <taxon>Bacteria</taxon>
        <taxon>Bacillati</taxon>
        <taxon>Bacillota</taxon>
        <taxon>Bacilli</taxon>
        <taxon>Lactobacillales</taxon>
        <taxon>Lactobacillaceae</taxon>
        <taxon>Lacticaseibacillus</taxon>
    </lineage>
</organism>
<dbReference type="RefSeq" id="WP_010492470.1">
    <property type="nucleotide sequence ID" value="NZ_CP074379.1"/>
</dbReference>
<dbReference type="Proteomes" id="UP000307781">
    <property type="component" value="Unassembled WGS sequence"/>
</dbReference>
<dbReference type="InterPro" id="IPR036390">
    <property type="entry name" value="WH_DNA-bd_sf"/>
</dbReference>
<dbReference type="AlphaFoldDB" id="A0A5R8LRL2"/>
<name>A0A5R8LRL2_LACZE</name>
<dbReference type="InterPro" id="IPR052509">
    <property type="entry name" value="Metal_resp_DNA-bind_regulator"/>
</dbReference>
<dbReference type="EMBL" id="VBWN01000009">
    <property type="protein sequence ID" value="TLF39886.1"/>
    <property type="molecule type" value="Genomic_DNA"/>
</dbReference>